<name>A0A139B0S5_GONPJ</name>
<dbReference type="InterPro" id="IPR050228">
    <property type="entry name" value="Carboxylesterase_BioH"/>
</dbReference>
<evidence type="ECO:0000313" key="4">
    <source>
        <dbReference type="Proteomes" id="UP000070544"/>
    </source>
</evidence>
<evidence type="ECO:0000259" key="2">
    <source>
        <dbReference type="Pfam" id="PF00561"/>
    </source>
</evidence>
<evidence type="ECO:0000256" key="1">
    <source>
        <dbReference type="SAM" id="SignalP"/>
    </source>
</evidence>
<dbReference type="EMBL" id="KQ965731">
    <property type="protein sequence ID" value="KXS22579.1"/>
    <property type="molecule type" value="Genomic_DNA"/>
</dbReference>
<dbReference type="AlphaFoldDB" id="A0A139B0S5"/>
<dbReference type="SUPFAM" id="SSF53474">
    <property type="entry name" value="alpha/beta-Hydrolases"/>
    <property type="match status" value="1"/>
</dbReference>
<dbReference type="Gene3D" id="3.40.50.1820">
    <property type="entry name" value="alpha/beta hydrolase"/>
    <property type="match status" value="1"/>
</dbReference>
<feature type="signal peptide" evidence="1">
    <location>
        <begin position="1"/>
        <end position="29"/>
    </location>
</feature>
<dbReference type="InterPro" id="IPR029058">
    <property type="entry name" value="AB_hydrolase_fold"/>
</dbReference>
<organism evidence="3 4">
    <name type="scientific">Gonapodya prolifera (strain JEL478)</name>
    <name type="common">Monoblepharis prolifera</name>
    <dbReference type="NCBI Taxonomy" id="1344416"/>
    <lineage>
        <taxon>Eukaryota</taxon>
        <taxon>Fungi</taxon>
        <taxon>Fungi incertae sedis</taxon>
        <taxon>Chytridiomycota</taxon>
        <taxon>Chytridiomycota incertae sedis</taxon>
        <taxon>Monoblepharidomycetes</taxon>
        <taxon>Monoblepharidales</taxon>
        <taxon>Gonapodyaceae</taxon>
        <taxon>Gonapodya</taxon>
    </lineage>
</organism>
<dbReference type="PANTHER" id="PTHR43194:SF2">
    <property type="entry name" value="PEROXISOMAL MEMBRANE PROTEIN LPX1"/>
    <property type="match status" value="1"/>
</dbReference>
<proteinExistence type="predicted"/>
<keyword evidence="3" id="KW-0378">Hydrolase</keyword>
<keyword evidence="4" id="KW-1185">Reference proteome</keyword>
<reference evidence="3 4" key="1">
    <citation type="journal article" date="2015" name="Genome Biol. Evol.">
        <title>Phylogenomic analyses indicate that early fungi evolved digesting cell walls of algal ancestors of land plants.</title>
        <authorList>
            <person name="Chang Y."/>
            <person name="Wang S."/>
            <person name="Sekimoto S."/>
            <person name="Aerts A.L."/>
            <person name="Choi C."/>
            <person name="Clum A."/>
            <person name="LaButti K.M."/>
            <person name="Lindquist E.A."/>
            <person name="Yee Ngan C."/>
            <person name="Ohm R.A."/>
            <person name="Salamov A.A."/>
            <person name="Grigoriev I.V."/>
            <person name="Spatafora J.W."/>
            <person name="Berbee M.L."/>
        </authorList>
    </citation>
    <scope>NUCLEOTIDE SEQUENCE [LARGE SCALE GENOMIC DNA]</scope>
    <source>
        <strain evidence="3 4">JEL478</strain>
    </source>
</reference>
<dbReference type="PANTHER" id="PTHR43194">
    <property type="entry name" value="HYDROLASE ALPHA/BETA FOLD FAMILY"/>
    <property type="match status" value="1"/>
</dbReference>
<sequence length="320" mass="35413">MGAVISYYKFHLGRWLMFAFAQLFPRAAARRVVELFQRTYRIPPPKIERLCESSARVRNFLLAPLSRAFDTPCTNFQIPPWIKGYEFEPQNVGTPKGTVVFVHGFSGRATQFHAFLQPLAQRGYRVIALDMPGCGGSPGESANLVVFANALEAFVRANDINPSCVIAHSMGASSTLLFASYCQHSPYLDRLSSLVAISPPESLLNVLYGFGDIVGVGGSRAISVDFTTSSLLDKLSTRILLVHDSKDKEVPVSASRAIAASAQNVVDQEHSRDETANSSWQPRQLKFRYVETEGLGHKRILVDANIVEMVLDFVDETRDQ</sequence>
<gene>
    <name evidence="3" type="ORF">M427DRAFT_40395</name>
</gene>
<feature type="chain" id="PRO_5007296546" evidence="1">
    <location>
        <begin position="30"/>
        <end position="320"/>
    </location>
</feature>
<keyword evidence="1" id="KW-0732">Signal</keyword>
<dbReference type="InterPro" id="IPR000073">
    <property type="entry name" value="AB_hydrolase_1"/>
</dbReference>
<dbReference type="Pfam" id="PF00561">
    <property type="entry name" value="Abhydrolase_1"/>
    <property type="match status" value="1"/>
</dbReference>
<dbReference type="OMA" id="EETIICI"/>
<dbReference type="OrthoDB" id="10249433at2759"/>
<dbReference type="Proteomes" id="UP000070544">
    <property type="component" value="Unassembled WGS sequence"/>
</dbReference>
<protein>
    <submittedName>
        <fullName evidence="3">Alpha/beta-hydrolase</fullName>
    </submittedName>
</protein>
<feature type="domain" description="AB hydrolase-1" evidence="2">
    <location>
        <begin position="98"/>
        <end position="206"/>
    </location>
</feature>
<accession>A0A139B0S5</accession>
<dbReference type="GO" id="GO:0016787">
    <property type="term" value="F:hydrolase activity"/>
    <property type="evidence" value="ECO:0007669"/>
    <property type="project" value="UniProtKB-KW"/>
</dbReference>
<evidence type="ECO:0000313" key="3">
    <source>
        <dbReference type="EMBL" id="KXS22579.1"/>
    </source>
</evidence>